<evidence type="ECO:0000313" key="9">
    <source>
        <dbReference type="EMBL" id="KRO78855.1"/>
    </source>
</evidence>
<protein>
    <recommendedName>
        <fullName evidence="5">Thiol:disulfide interchange protein</fullName>
    </recommendedName>
</protein>
<dbReference type="Pfam" id="PF01323">
    <property type="entry name" value="DSBA"/>
    <property type="match status" value="1"/>
</dbReference>
<keyword evidence="2 7" id="KW-0732">Signal</keyword>
<evidence type="ECO:0000256" key="5">
    <source>
        <dbReference type="PIRNR" id="PIRNR001488"/>
    </source>
</evidence>
<dbReference type="EMBL" id="LIBE01000463">
    <property type="protein sequence ID" value="KRO78855.1"/>
    <property type="molecule type" value="Genomic_DNA"/>
</dbReference>
<feature type="disulfide bond" description="Redox-active" evidence="6">
    <location>
        <begin position="66"/>
        <end position="69"/>
    </location>
</feature>
<keyword evidence="5" id="KW-0574">Periplasm</keyword>
<dbReference type="PANTHER" id="PTHR35891">
    <property type="entry name" value="THIOL:DISULFIDE INTERCHANGE PROTEIN DSBA"/>
    <property type="match status" value="1"/>
</dbReference>
<evidence type="ECO:0000256" key="6">
    <source>
        <dbReference type="PIRSR" id="PIRSR001488-1"/>
    </source>
</evidence>
<dbReference type="CDD" id="cd03019">
    <property type="entry name" value="DsbA_DsbA"/>
    <property type="match status" value="1"/>
</dbReference>
<evidence type="ECO:0000256" key="1">
    <source>
        <dbReference type="ARBA" id="ARBA00005791"/>
    </source>
</evidence>
<dbReference type="InterPro" id="IPR050824">
    <property type="entry name" value="Thiol_disulfide_DsbA"/>
</dbReference>
<dbReference type="Gene3D" id="3.40.30.10">
    <property type="entry name" value="Glutaredoxin"/>
    <property type="match status" value="1"/>
</dbReference>
<dbReference type="InterPro" id="IPR023205">
    <property type="entry name" value="DsbA/DsbL"/>
</dbReference>
<evidence type="ECO:0000259" key="8">
    <source>
        <dbReference type="Pfam" id="PF01323"/>
    </source>
</evidence>
<comment type="subcellular location">
    <subcellularLocation>
        <location evidence="5">Periplasm</location>
    </subcellularLocation>
</comment>
<evidence type="ECO:0000313" key="10">
    <source>
        <dbReference type="Proteomes" id="UP000051547"/>
    </source>
</evidence>
<reference evidence="9 10" key="1">
    <citation type="submission" date="2015-10" db="EMBL/GenBank/DDBJ databases">
        <title>Metagenome-Assembled Genomes uncover a global brackish microbiome.</title>
        <authorList>
            <person name="Hugerth L.W."/>
            <person name="Larsson J."/>
            <person name="Alneberg J."/>
            <person name="Lindh M.V."/>
            <person name="Legrand C."/>
            <person name="Pinhassi J."/>
            <person name="Andersson A.F."/>
        </authorList>
    </citation>
    <scope>NUCLEOTIDE SEQUENCE [LARGE SCALE GENOMIC DNA]</scope>
    <source>
        <strain evidence="9">BACL4 MAG-120920-bin41</strain>
    </source>
</reference>
<gene>
    <name evidence="9" type="ORF">ABR72_10835</name>
</gene>
<dbReference type="InterPro" id="IPR001853">
    <property type="entry name" value="DSBA-like_thioredoxin_dom"/>
</dbReference>
<evidence type="ECO:0000256" key="2">
    <source>
        <dbReference type="ARBA" id="ARBA00022729"/>
    </source>
</evidence>
<dbReference type="InterPro" id="IPR036249">
    <property type="entry name" value="Thioredoxin-like_sf"/>
</dbReference>
<dbReference type="PANTHER" id="PTHR35891:SF2">
    <property type="entry name" value="THIOL:DISULFIDE INTERCHANGE PROTEIN DSBA"/>
    <property type="match status" value="1"/>
</dbReference>
<dbReference type="SUPFAM" id="SSF52833">
    <property type="entry name" value="Thioredoxin-like"/>
    <property type="match status" value="1"/>
</dbReference>
<dbReference type="PIRSF" id="PIRSF001488">
    <property type="entry name" value="Tdi_protein"/>
    <property type="match status" value="1"/>
</dbReference>
<sequence>MNTRSLLPKTFLSAVFALVATLPFASTSFGQIEKFVAGTHYTELRAPVNTPDDNKIEVLEAFWYGCSHCFRFEPLVADWESKAADDVDFRRFPAMWNALMKVHAQIYFTAEAMDAIHLVHEPVFNAINVEGNRLQNEELIGDLFEENGIARADFEAAFNSFSVRTKVNQAEKRMQDYEIRSTPNMIVNGKYLIATGEAVRTQAEMLEVVEFLVDKERRAMGQAGE</sequence>
<dbReference type="Proteomes" id="UP000051547">
    <property type="component" value="Unassembled WGS sequence"/>
</dbReference>
<evidence type="ECO:0000256" key="3">
    <source>
        <dbReference type="ARBA" id="ARBA00023157"/>
    </source>
</evidence>
<keyword evidence="4" id="KW-0676">Redox-active center</keyword>
<dbReference type="GO" id="GO:0042597">
    <property type="term" value="C:periplasmic space"/>
    <property type="evidence" value="ECO:0007669"/>
    <property type="project" value="UniProtKB-SubCell"/>
</dbReference>
<proteinExistence type="inferred from homology"/>
<comment type="similarity">
    <text evidence="1">Belongs to the thioredoxin family. DsbA subfamily.</text>
</comment>
<evidence type="ECO:0000256" key="7">
    <source>
        <dbReference type="SAM" id="SignalP"/>
    </source>
</evidence>
<evidence type="ECO:0000256" key="4">
    <source>
        <dbReference type="ARBA" id="ARBA00023284"/>
    </source>
</evidence>
<organism evidence="9 10">
    <name type="scientific">OM182 bacterium BACL3 MAG-120920-bin41</name>
    <dbReference type="NCBI Taxonomy" id="1655580"/>
    <lineage>
        <taxon>Bacteria</taxon>
        <taxon>Pseudomonadati</taxon>
        <taxon>Pseudomonadota</taxon>
        <taxon>Gammaproteobacteria</taxon>
        <taxon>OMG group</taxon>
        <taxon>OM182 clade</taxon>
    </lineage>
</organism>
<feature type="domain" description="DSBA-like thioredoxin" evidence="8">
    <location>
        <begin position="86"/>
        <end position="195"/>
    </location>
</feature>
<name>A0A0R2SVD3_9GAMM</name>
<feature type="chain" id="PRO_5006424041" description="Thiol:disulfide interchange protein" evidence="7">
    <location>
        <begin position="26"/>
        <end position="225"/>
    </location>
</feature>
<keyword evidence="3 5" id="KW-1015">Disulfide bond</keyword>
<dbReference type="AlphaFoldDB" id="A0A0R2SVD3"/>
<accession>A0A0R2SVD3</accession>
<comment type="caution">
    <text evidence="9">The sequence shown here is derived from an EMBL/GenBank/DDBJ whole genome shotgun (WGS) entry which is preliminary data.</text>
</comment>
<dbReference type="GO" id="GO:0016491">
    <property type="term" value="F:oxidoreductase activity"/>
    <property type="evidence" value="ECO:0007669"/>
    <property type="project" value="InterPro"/>
</dbReference>
<feature type="signal peptide" evidence="7">
    <location>
        <begin position="1"/>
        <end position="25"/>
    </location>
</feature>